<comment type="caution">
    <text evidence="2">The sequence shown here is derived from an EMBL/GenBank/DDBJ whole genome shotgun (WGS) entry which is preliminary data.</text>
</comment>
<gene>
    <name evidence="2" type="ORF">CSO01_08880</name>
</gene>
<dbReference type="OrthoDB" id="3190691at2"/>
<keyword evidence="2" id="KW-0378">Hydrolase</keyword>
<dbReference type="Pfam" id="PF13483">
    <property type="entry name" value="Lactamase_B_3"/>
    <property type="match status" value="1"/>
</dbReference>
<evidence type="ECO:0000313" key="2">
    <source>
        <dbReference type="EMBL" id="GEP68173.1"/>
    </source>
</evidence>
<dbReference type="Gene3D" id="3.60.15.10">
    <property type="entry name" value="Ribonuclease Z/Hydroxyacylglutathione hydrolase-like"/>
    <property type="match status" value="1"/>
</dbReference>
<evidence type="ECO:0000259" key="1">
    <source>
        <dbReference type="SMART" id="SM00849"/>
    </source>
</evidence>
<name>A0A512PAE2_9CELL</name>
<dbReference type="InterPro" id="IPR050114">
    <property type="entry name" value="UPF0173_UPF0282_UlaG_hydrolase"/>
</dbReference>
<proteinExistence type="predicted"/>
<dbReference type="PANTHER" id="PTHR43546">
    <property type="entry name" value="UPF0173 METAL-DEPENDENT HYDROLASE MJ1163-RELATED"/>
    <property type="match status" value="1"/>
</dbReference>
<dbReference type="GO" id="GO:0016787">
    <property type="term" value="F:hydrolase activity"/>
    <property type="evidence" value="ECO:0007669"/>
    <property type="project" value="UniProtKB-KW"/>
</dbReference>
<keyword evidence="3" id="KW-1185">Reference proteome</keyword>
<protein>
    <submittedName>
        <fullName evidence="2">MBL fold metallo-hydrolase</fullName>
    </submittedName>
</protein>
<dbReference type="InterPro" id="IPR036866">
    <property type="entry name" value="RibonucZ/Hydroxyglut_hydro"/>
</dbReference>
<dbReference type="InterPro" id="IPR001279">
    <property type="entry name" value="Metallo-B-lactamas"/>
</dbReference>
<dbReference type="SMART" id="SM00849">
    <property type="entry name" value="Lactamase_B"/>
    <property type="match status" value="1"/>
</dbReference>
<dbReference type="PANTHER" id="PTHR43546:SF3">
    <property type="entry name" value="UPF0173 METAL-DEPENDENT HYDROLASE MJ1163"/>
    <property type="match status" value="1"/>
</dbReference>
<feature type="domain" description="Metallo-beta-lactamase" evidence="1">
    <location>
        <begin position="8"/>
        <end position="178"/>
    </location>
</feature>
<organism evidence="2 3">
    <name type="scientific">Cellulomonas soli</name>
    <dbReference type="NCBI Taxonomy" id="931535"/>
    <lineage>
        <taxon>Bacteria</taxon>
        <taxon>Bacillati</taxon>
        <taxon>Actinomycetota</taxon>
        <taxon>Actinomycetes</taxon>
        <taxon>Micrococcales</taxon>
        <taxon>Cellulomonadaceae</taxon>
        <taxon>Cellulomonas</taxon>
    </lineage>
</organism>
<accession>A0A512PAE2</accession>
<reference evidence="2 3" key="1">
    <citation type="submission" date="2019-07" db="EMBL/GenBank/DDBJ databases">
        <title>Whole genome shotgun sequence of Cellulomonas soli NBRC 109434.</title>
        <authorList>
            <person name="Hosoyama A."/>
            <person name="Uohara A."/>
            <person name="Ohji S."/>
            <person name="Ichikawa N."/>
        </authorList>
    </citation>
    <scope>NUCLEOTIDE SEQUENCE [LARGE SCALE GENOMIC DNA]</scope>
    <source>
        <strain evidence="2 3">NBRC 109434</strain>
    </source>
</reference>
<dbReference type="AlphaFoldDB" id="A0A512PAE2"/>
<evidence type="ECO:0000313" key="3">
    <source>
        <dbReference type="Proteomes" id="UP000321798"/>
    </source>
</evidence>
<dbReference type="EMBL" id="BKAL01000002">
    <property type="protein sequence ID" value="GEP68173.1"/>
    <property type="molecule type" value="Genomic_DNA"/>
</dbReference>
<dbReference type="SUPFAM" id="SSF56281">
    <property type="entry name" value="Metallo-hydrolase/oxidoreductase"/>
    <property type="match status" value="1"/>
</dbReference>
<dbReference type="Proteomes" id="UP000321798">
    <property type="component" value="Unassembled WGS sequence"/>
</dbReference>
<dbReference type="RefSeq" id="WP_146951916.1">
    <property type="nucleotide sequence ID" value="NZ_BAABBJ010000015.1"/>
</dbReference>
<sequence>MTTLTLWGHSCVRFDGEAGALVIDPGVYSDLEHALDGAHGVLVTHEHPDHLAVDALAPRIGAALPLWGTAGAVDALVAAGADPEHVHVVHAGDELDVAGLHVQVTGEWHALIHRDVPLVHNVGYLVEGRALHPGDAFVVPDGIDVDVLLTPVAGPWLRLADAVDFVRAVAPRRLVPVHDAMLSEIGRGATDGFLARLAGQPVRLDVGESLTLAD</sequence>